<dbReference type="PROSITE" id="PS51379">
    <property type="entry name" value="4FE4S_FER_2"/>
    <property type="match status" value="1"/>
</dbReference>
<dbReference type="InterPro" id="IPR017896">
    <property type="entry name" value="4Fe4S_Fe-S-bd"/>
</dbReference>
<feature type="domain" description="4Fe-4S ferredoxin-type" evidence="1">
    <location>
        <begin position="61"/>
        <end position="90"/>
    </location>
</feature>
<dbReference type="InterPro" id="IPR004108">
    <property type="entry name" value="Fe_hydrogenase_lsu_C"/>
</dbReference>
<keyword evidence="3" id="KW-1185">Reference proteome</keyword>
<dbReference type="STRING" id="1390249.BHU72_11600"/>
<evidence type="ECO:0000259" key="1">
    <source>
        <dbReference type="PROSITE" id="PS51379"/>
    </source>
</evidence>
<dbReference type="EMBL" id="MJAT01000006">
    <property type="protein sequence ID" value="OEH86176.1"/>
    <property type="molecule type" value="Genomic_DNA"/>
</dbReference>
<dbReference type="PANTHER" id="PTHR11615">
    <property type="entry name" value="NITRATE, FORMATE, IRON DEHYDROGENASE"/>
    <property type="match status" value="1"/>
</dbReference>
<dbReference type="Proteomes" id="UP000095255">
    <property type="component" value="Unassembled WGS sequence"/>
</dbReference>
<evidence type="ECO:0000313" key="3">
    <source>
        <dbReference type="Proteomes" id="UP000095255"/>
    </source>
</evidence>
<sequence length="402" mass="44669">MKSYDNSLFDVEIDESHLDCLLNPDKQKPVLRLAECSCSDEMRKVCDKVCFFEALSRDEYGNVAIHENCCTGCHDCVGDCKSKNLIGKKEVLPIFELINNTDDPVYAMIAPAFVSQFSDAMTQGKLRSAFKKLGFAGMVEVSLFADILTLKEAIEFDHHIKNEDDFLLTSCCCPMWIGMIKKVYGELVPHMPPSVSPMVASGRAIKKLIPNAKTVFIGPCIAKRAEAKEPDVKDAVDYVLTFQEIQEVFEAVEIKPEELEEDLKDHSSTAGRKYARTGGVSEAVQNTLNRLNPDRSIPLRSFQANGIMECKSLLKDIQTGNIKANFLEGMGCVGGCVGGGKALVDKDRATKYVNTYGDEATYKTPVDNPYVIALLKRLGFHSFESLLEPNPIFTRTFLTEKK</sequence>
<organism evidence="2 3">
    <name type="scientific">Desulfuribacillus stibiiarsenatis</name>
    <dbReference type="NCBI Taxonomy" id="1390249"/>
    <lineage>
        <taxon>Bacteria</taxon>
        <taxon>Bacillati</taxon>
        <taxon>Bacillota</taxon>
        <taxon>Desulfuribacillia</taxon>
        <taxon>Desulfuribacillales</taxon>
        <taxon>Desulfuribacillaceae</taxon>
        <taxon>Desulfuribacillus</taxon>
    </lineage>
</organism>
<proteinExistence type="predicted"/>
<reference evidence="2 3" key="1">
    <citation type="submission" date="2016-09" db="EMBL/GenBank/DDBJ databases">
        <title>Desulfuribacillus arsenicus sp. nov., an obligately anaerobic, dissimilatory arsenic- and antimonate-reducing bacterium isolated from anoxic sediments.</title>
        <authorList>
            <person name="Abin C.A."/>
            <person name="Hollibaugh J.T."/>
        </authorList>
    </citation>
    <scope>NUCLEOTIDE SEQUENCE [LARGE SCALE GENOMIC DNA]</scope>
    <source>
        <strain evidence="2 3">MLFW-2</strain>
    </source>
</reference>
<gene>
    <name evidence="2" type="ORF">BHU72_11600</name>
</gene>
<evidence type="ECO:0000313" key="2">
    <source>
        <dbReference type="EMBL" id="OEH86176.1"/>
    </source>
</evidence>
<dbReference type="InterPro" id="IPR050340">
    <property type="entry name" value="Cytosolic_Fe-S_CAF"/>
</dbReference>
<dbReference type="AlphaFoldDB" id="A0A1E5L7R7"/>
<dbReference type="RefSeq" id="WP_069701404.1">
    <property type="nucleotide sequence ID" value="NZ_MJAT01000006.1"/>
</dbReference>
<dbReference type="Pfam" id="PF02906">
    <property type="entry name" value="Fe_hyd_lg_C"/>
    <property type="match status" value="1"/>
</dbReference>
<dbReference type="SUPFAM" id="SSF53920">
    <property type="entry name" value="Fe-only hydrogenase"/>
    <property type="match status" value="1"/>
</dbReference>
<accession>A0A1E5L7R7</accession>
<dbReference type="OrthoDB" id="9798098at2"/>
<name>A0A1E5L7R7_9FIRM</name>
<dbReference type="Gene3D" id="3.40.950.10">
    <property type="entry name" value="Fe-only Hydrogenase (Larger Subunit), Chain L, domain 3"/>
    <property type="match status" value="1"/>
</dbReference>
<dbReference type="SUPFAM" id="SSF54862">
    <property type="entry name" value="4Fe-4S ferredoxins"/>
    <property type="match status" value="1"/>
</dbReference>
<comment type="caution">
    <text evidence="2">The sequence shown here is derived from an EMBL/GenBank/DDBJ whole genome shotgun (WGS) entry which is preliminary data.</text>
</comment>
<dbReference type="InterPro" id="IPR009016">
    <property type="entry name" value="Fe_hydrogenase"/>
</dbReference>
<protein>
    <submittedName>
        <fullName evidence="2">Iron hydrogenase</fullName>
    </submittedName>
</protein>